<proteinExistence type="predicted"/>
<sequence>MEIFLIIAAVVVAWALAVLVIIRFMMGAQKNRRAQRMAEAEHERRREAKRRTIEDAA</sequence>
<dbReference type="InterPro" id="IPR021963">
    <property type="entry name" value="Tcell_CD4_Cterm"/>
</dbReference>
<dbReference type="RefSeq" id="WP_196395247.1">
    <property type="nucleotide sequence ID" value="NZ_JADNYM010000003.1"/>
</dbReference>
<feature type="region of interest" description="Disordered" evidence="1">
    <location>
        <begin position="36"/>
        <end position="57"/>
    </location>
</feature>
<protein>
    <recommendedName>
        <fullName evidence="3">T cell CD4 receptor C-terminal region domain-containing protein</fullName>
    </recommendedName>
</protein>
<keyword evidence="2" id="KW-1133">Transmembrane helix</keyword>
<name>A0A931CRH3_9MICC</name>
<evidence type="ECO:0000256" key="1">
    <source>
        <dbReference type="SAM" id="MobiDB-lite"/>
    </source>
</evidence>
<evidence type="ECO:0000259" key="3">
    <source>
        <dbReference type="Pfam" id="PF12104"/>
    </source>
</evidence>
<evidence type="ECO:0000313" key="4">
    <source>
        <dbReference type="EMBL" id="MBG0738293.1"/>
    </source>
</evidence>
<reference evidence="4 5" key="1">
    <citation type="submission" date="2020-11" db="EMBL/GenBank/DDBJ databases">
        <title>Arthrobacter antarcticus sp. nov., isolated from Antarctic Soil.</title>
        <authorList>
            <person name="Li J."/>
        </authorList>
    </citation>
    <scope>NUCLEOTIDE SEQUENCE [LARGE SCALE GENOMIC DNA]</scope>
    <source>
        <strain evidence="4 5">Z1-20</strain>
    </source>
</reference>
<keyword evidence="2" id="KW-0812">Transmembrane</keyword>
<accession>A0A931CRH3</accession>
<dbReference type="EMBL" id="JADNYM010000003">
    <property type="protein sequence ID" value="MBG0738293.1"/>
    <property type="molecule type" value="Genomic_DNA"/>
</dbReference>
<gene>
    <name evidence="4" type="ORF">IV500_02450</name>
</gene>
<evidence type="ECO:0000313" key="5">
    <source>
        <dbReference type="Proteomes" id="UP000655366"/>
    </source>
</evidence>
<evidence type="ECO:0000256" key="2">
    <source>
        <dbReference type="SAM" id="Phobius"/>
    </source>
</evidence>
<organism evidence="4 5">
    <name type="scientific">Arthrobacter terrae</name>
    <dbReference type="NCBI Taxonomy" id="2935737"/>
    <lineage>
        <taxon>Bacteria</taxon>
        <taxon>Bacillati</taxon>
        <taxon>Actinomycetota</taxon>
        <taxon>Actinomycetes</taxon>
        <taxon>Micrococcales</taxon>
        <taxon>Micrococcaceae</taxon>
        <taxon>Arthrobacter</taxon>
    </lineage>
</organism>
<comment type="caution">
    <text evidence="4">The sequence shown here is derived from an EMBL/GenBank/DDBJ whole genome shotgun (WGS) entry which is preliminary data.</text>
</comment>
<feature type="transmembrane region" description="Helical" evidence="2">
    <location>
        <begin position="6"/>
        <end position="26"/>
    </location>
</feature>
<dbReference type="Proteomes" id="UP000655366">
    <property type="component" value="Unassembled WGS sequence"/>
</dbReference>
<dbReference type="Pfam" id="PF12104">
    <property type="entry name" value="Tcell_CD4_C"/>
    <property type="match status" value="1"/>
</dbReference>
<keyword evidence="2" id="KW-0472">Membrane</keyword>
<keyword evidence="5" id="KW-1185">Reference proteome</keyword>
<feature type="domain" description="T cell CD4 receptor C-terminal region" evidence="3">
    <location>
        <begin position="8"/>
        <end position="40"/>
    </location>
</feature>
<dbReference type="AlphaFoldDB" id="A0A931CRH3"/>